<proteinExistence type="predicted"/>
<protein>
    <submittedName>
        <fullName evidence="1">Uncharacterized protein</fullName>
    </submittedName>
</protein>
<dbReference type="EMBL" id="VTPC01079266">
    <property type="protein sequence ID" value="KAF2888181.1"/>
    <property type="molecule type" value="Genomic_DNA"/>
</dbReference>
<evidence type="ECO:0000313" key="2">
    <source>
        <dbReference type="Proteomes" id="UP000801492"/>
    </source>
</evidence>
<comment type="caution">
    <text evidence="1">The sequence shown here is derived from an EMBL/GenBank/DDBJ whole genome shotgun (WGS) entry which is preliminary data.</text>
</comment>
<dbReference type="Proteomes" id="UP000801492">
    <property type="component" value="Unassembled WGS sequence"/>
</dbReference>
<reference evidence="1" key="1">
    <citation type="submission" date="2019-08" db="EMBL/GenBank/DDBJ databases">
        <title>The genome of the North American firefly Photinus pyralis.</title>
        <authorList>
            <consortium name="Photinus pyralis genome working group"/>
            <person name="Fallon T.R."/>
            <person name="Sander Lower S.E."/>
            <person name="Weng J.-K."/>
        </authorList>
    </citation>
    <scope>NUCLEOTIDE SEQUENCE</scope>
    <source>
        <strain evidence="1">TRF0915ILg1</strain>
        <tissue evidence="1">Whole body</tissue>
    </source>
</reference>
<dbReference type="OrthoDB" id="6608798at2759"/>
<sequence length="127" mass="14331">MNIQSRQSMNKKESSDLMAKGILLANSGGKHSVALGSLVTRPLCKYKKALEIFRNHCATDYHKMAVLKNTHFKSSYENPEKAVNVLIETEKLKMIKSKRERLIPIVKTIILNGRENIPSIGHRDDGN</sequence>
<name>A0A8K0G703_IGNLU</name>
<organism evidence="1 2">
    <name type="scientific">Ignelater luminosus</name>
    <name type="common">Cucubano</name>
    <name type="synonym">Pyrophorus luminosus</name>
    <dbReference type="NCBI Taxonomy" id="2038154"/>
    <lineage>
        <taxon>Eukaryota</taxon>
        <taxon>Metazoa</taxon>
        <taxon>Ecdysozoa</taxon>
        <taxon>Arthropoda</taxon>
        <taxon>Hexapoda</taxon>
        <taxon>Insecta</taxon>
        <taxon>Pterygota</taxon>
        <taxon>Neoptera</taxon>
        <taxon>Endopterygota</taxon>
        <taxon>Coleoptera</taxon>
        <taxon>Polyphaga</taxon>
        <taxon>Elateriformia</taxon>
        <taxon>Elateroidea</taxon>
        <taxon>Elateridae</taxon>
        <taxon>Agrypninae</taxon>
        <taxon>Pyrophorini</taxon>
        <taxon>Ignelater</taxon>
    </lineage>
</organism>
<evidence type="ECO:0000313" key="1">
    <source>
        <dbReference type="EMBL" id="KAF2888181.1"/>
    </source>
</evidence>
<accession>A0A8K0G703</accession>
<dbReference type="AlphaFoldDB" id="A0A8K0G703"/>
<keyword evidence="2" id="KW-1185">Reference proteome</keyword>
<gene>
    <name evidence="1" type="ORF">ILUMI_17992</name>
</gene>